<dbReference type="SUPFAM" id="SSF52540">
    <property type="entry name" value="P-loop containing nucleoside triphosphate hydrolases"/>
    <property type="match status" value="1"/>
</dbReference>
<dbReference type="InterPro" id="IPR044742">
    <property type="entry name" value="DEAD/DEAH_RhlB"/>
</dbReference>
<evidence type="ECO:0000259" key="11">
    <source>
        <dbReference type="PROSITE" id="PS51195"/>
    </source>
</evidence>
<dbReference type="EMBL" id="CP001329">
    <property type="protein sequence ID" value="ACO65563.1"/>
    <property type="molecule type" value="Genomic_DNA"/>
</dbReference>
<dbReference type="RefSeq" id="XP_002504305.1">
    <property type="nucleotide sequence ID" value="XM_002504259.1"/>
</dbReference>
<dbReference type="GO" id="GO:0003724">
    <property type="term" value="F:RNA helicase activity"/>
    <property type="evidence" value="ECO:0007669"/>
    <property type="project" value="UniProtKB-EC"/>
</dbReference>
<gene>
    <name evidence="12" type="ORF">MICPUN_75728</name>
</gene>
<keyword evidence="13" id="KW-1185">Reference proteome</keyword>
<evidence type="ECO:0000256" key="4">
    <source>
        <dbReference type="ARBA" id="ARBA00022840"/>
    </source>
</evidence>
<dbReference type="Pfam" id="PF00270">
    <property type="entry name" value="DEAD"/>
    <property type="match status" value="1"/>
</dbReference>
<organism evidence="12 13">
    <name type="scientific">Micromonas commoda (strain RCC299 / NOUM17 / CCMP2709)</name>
    <name type="common">Picoplanktonic green alga</name>
    <dbReference type="NCBI Taxonomy" id="296587"/>
    <lineage>
        <taxon>Eukaryota</taxon>
        <taxon>Viridiplantae</taxon>
        <taxon>Chlorophyta</taxon>
        <taxon>Mamiellophyceae</taxon>
        <taxon>Mamiellales</taxon>
        <taxon>Mamiellaceae</taxon>
        <taxon>Micromonas</taxon>
    </lineage>
</organism>
<dbReference type="InParanoid" id="C1ECD3"/>
<dbReference type="CDD" id="cd00268">
    <property type="entry name" value="DEADc"/>
    <property type="match status" value="1"/>
</dbReference>
<comment type="similarity">
    <text evidence="7">Belongs to the DEAD box helicase family.</text>
</comment>
<dbReference type="Proteomes" id="UP000002009">
    <property type="component" value="Chromosome 9"/>
</dbReference>
<accession>C1ECD3</accession>
<evidence type="ECO:0000256" key="8">
    <source>
        <dbReference type="RuleBase" id="RU365068"/>
    </source>
</evidence>
<keyword evidence="4 7" id="KW-0067">ATP-binding</keyword>
<dbReference type="CDD" id="cd18787">
    <property type="entry name" value="SF2_C_DEAD"/>
    <property type="match status" value="1"/>
</dbReference>
<dbReference type="InterPro" id="IPR000629">
    <property type="entry name" value="RNA-helicase_DEAD-box_CS"/>
</dbReference>
<evidence type="ECO:0000256" key="3">
    <source>
        <dbReference type="ARBA" id="ARBA00022806"/>
    </source>
</evidence>
<dbReference type="PROSITE" id="PS51192">
    <property type="entry name" value="HELICASE_ATP_BIND_1"/>
    <property type="match status" value="1"/>
</dbReference>
<dbReference type="eggNOG" id="KOG0331">
    <property type="taxonomic scope" value="Eukaryota"/>
</dbReference>
<dbReference type="InterPro" id="IPR014001">
    <property type="entry name" value="Helicase_ATP-bd"/>
</dbReference>
<dbReference type="PROSITE" id="PS51195">
    <property type="entry name" value="Q_MOTIF"/>
    <property type="match status" value="1"/>
</dbReference>
<dbReference type="OMA" id="EWISTAQ"/>
<evidence type="ECO:0000256" key="2">
    <source>
        <dbReference type="ARBA" id="ARBA00022801"/>
    </source>
</evidence>
<evidence type="ECO:0000256" key="7">
    <source>
        <dbReference type="RuleBase" id="RU000492"/>
    </source>
</evidence>
<comment type="catalytic activity">
    <reaction evidence="8">
        <text>ATP + H2O = ADP + phosphate + H(+)</text>
        <dbReference type="Rhea" id="RHEA:13065"/>
        <dbReference type="ChEBI" id="CHEBI:15377"/>
        <dbReference type="ChEBI" id="CHEBI:15378"/>
        <dbReference type="ChEBI" id="CHEBI:30616"/>
        <dbReference type="ChEBI" id="CHEBI:43474"/>
        <dbReference type="ChEBI" id="CHEBI:456216"/>
        <dbReference type="EC" id="3.6.4.13"/>
    </reaction>
</comment>
<feature type="short sequence motif" description="Q motif" evidence="6">
    <location>
        <begin position="17"/>
        <end position="45"/>
    </location>
</feature>
<dbReference type="GO" id="GO:0003723">
    <property type="term" value="F:RNA binding"/>
    <property type="evidence" value="ECO:0007669"/>
    <property type="project" value="UniProtKB-UniRule"/>
</dbReference>
<evidence type="ECO:0000259" key="9">
    <source>
        <dbReference type="PROSITE" id="PS51192"/>
    </source>
</evidence>
<comment type="function">
    <text evidence="8">RNA helicase.</text>
</comment>
<dbReference type="InterPro" id="IPR014014">
    <property type="entry name" value="RNA_helicase_DEAD_Q_motif"/>
</dbReference>
<proteinExistence type="inferred from homology"/>
<protein>
    <recommendedName>
        <fullName evidence="8">ATP-dependent RNA helicase</fullName>
        <ecNumber evidence="8">3.6.4.13</ecNumber>
    </recommendedName>
</protein>
<feature type="domain" description="Helicase C-terminal" evidence="10">
    <location>
        <begin position="265"/>
        <end position="374"/>
    </location>
</feature>
<dbReference type="STRING" id="296587.C1ECD3"/>
<sequence>DPAVKPDAADASDPSGSAFTRAGLPAHMVNAMRAAGLKRTTEIQRLAIPHLVAGEDVVILAETGSGKTFAYALPMIAAVGAPGRGGTKVQGRCCPSMIVLVPNVELGRQVAYMAELAAEWVDTGEYPRPAGSKLAGDQEVIPEFRRAEVLVATPARLLAMMRDGWVLPGRIAHVVVDEADEMLSRGFEREVAAVLETCYQDDGVNKFGGTVQFCFAAATMAEEGPILSAFRRGPDGLRWVSTAHFGGLHPQLKQRVREVHGVEDRRAALLRALAEDKTHRALIFCASPEEADACAEHCNASGYVAMSFHGKTADRGVALDEFFNGDLPVLACTDLAARGIDFPDLHHVVHYTPAADAATHLHRCGRTARVGQSG</sequence>
<dbReference type="OrthoDB" id="10256233at2759"/>
<evidence type="ECO:0000313" key="13">
    <source>
        <dbReference type="Proteomes" id="UP000002009"/>
    </source>
</evidence>
<reference evidence="12 13" key="1">
    <citation type="journal article" date="2009" name="Science">
        <title>Green evolution and dynamic adaptations revealed by genomes of the marine picoeukaryotes Micromonas.</title>
        <authorList>
            <person name="Worden A.Z."/>
            <person name="Lee J.H."/>
            <person name="Mock T."/>
            <person name="Rouze P."/>
            <person name="Simmons M.P."/>
            <person name="Aerts A.L."/>
            <person name="Allen A.E."/>
            <person name="Cuvelier M.L."/>
            <person name="Derelle E."/>
            <person name="Everett M.V."/>
            <person name="Foulon E."/>
            <person name="Grimwood J."/>
            <person name="Gundlach H."/>
            <person name="Henrissat B."/>
            <person name="Napoli C."/>
            <person name="McDonald S.M."/>
            <person name="Parker M.S."/>
            <person name="Rombauts S."/>
            <person name="Salamov A."/>
            <person name="Von Dassow P."/>
            <person name="Badger J.H."/>
            <person name="Coutinho P.M."/>
            <person name="Demir E."/>
            <person name="Dubchak I."/>
            <person name="Gentemann C."/>
            <person name="Eikrem W."/>
            <person name="Gready J.E."/>
            <person name="John U."/>
            <person name="Lanier W."/>
            <person name="Lindquist E.A."/>
            <person name="Lucas S."/>
            <person name="Mayer K.F."/>
            <person name="Moreau H."/>
            <person name="Not F."/>
            <person name="Otillar R."/>
            <person name="Panaud O."/>
            <person name="Pangilinan J."/>
            <person name="Paulsen I."/>
            <person name="Piegu B."/>
            <person name="Poliakov A."/>
            <person name="Robbens S."/>
            <person name="Schmutz J."/>
            <person name="Toulza E."/>
            <person name="Wyss T."/>
            <person name="Zelensky A."/>
            <person name="Zhou K."/>
            <person name="Armbrust E.V."/>
            <person name="Bhattacharya D."/>
            <person name="Goodenough U.W."/>
            <person name="Van de Peer Y."/>
            <person name="Grigoriev I.V."/>
        </authorList>
    </citation>
    <scope>NUCLEOTIDE SEQUENCE [LARGE SCALE GENOMIC DNA]</scope>
    <source>
        <strain evidence="13">RCC299 / NOUM17</strain>
    </source>
</reference>
<feature type="non-terminal residue" evidence="12">
    <location>
        <position position="1"/>
    </location>
</feature>
<dbReference type="InterPro" id="IPR011545">
    <property type="entry name" value="DEAD/DEAH_box_helicase_dom"/>
</dbReference>
<dbReference type="GeneID" id="8246490"/>
<feature type="non-terminal residue" evidence="12">
    <location>
        <position position="374"/>
    </location>
</feature>
<dbReference type="InterPro" id="IPR001650">
    <property type="entry name" value="Helicase_C-like"/>
</dbReference>
<evidence type="ECO:0000256" key="6">
    <source>
        <dbReference type="PROSITE-ProRule" id="PRU00552"/>
    </source>
</evidence>
<dbReference type="Pfam" id="PF00271">
    <property type="entry name" value="Helicase_C"/>
    <property type="match status" value="1"/>
</dbReference>
<feature type="domain" description="Helicase ATP-binding" evidence="9">
    <location>
        <begin position="48"/>
        <end position="223"/>
    </location>
</feature>
<dbReference type="GO" id="GO:0016787">
    <property type="term" value="F:hydrolase activity"/>
    <property type="evidence" value="ECO:0007669"/>
    <property type="project" value="UniProtKB-KW"/>
</dbReference>
<dbReference type="KEGG" id="mis:MICPUN_75728"/>
<dbReference type="PROSITE" id="PS51194">
    <property type="entry name" value="HELICASE_CTER"/>
    <property type="match status" value="1"/>
</dbReference>
<feature type="domain" description="DEAD-box RNA helicase Q" evidence="11">
    <location>
        <begin position="17"/>
        <end position="45"/>
    </location>
</feature>
<evidence type="ECO:0000256" key="1">
    <source>
        <dbReference type="ARBA" id="ARBA00022741"/>
    </source>
</evidence>
<dbReference type="InterPro" id="IPR027417">
    <property type="entry name" value="P-loop_NTPase"/>
</dbReference>
<keyword evidence="2 7" id="KW-0378">Hydrolase</keyword>
<dbReference type="SMART" id="SM00490">
    <property type="entry name" value="HELICc"/>
    <property type="match status" value="1"/>
</dbReference>
<dbReference type="GO" id="GO:0005524">
    <property type="term" value="F:ATP binding"/>
    <property type="evidence" value="ECO:0007669"/>
    <property type="project" value="UniProtKB-UniRule"/>
</dbReference>
<keyword evidence="5 8" id="KW-0694">RNA-binding</keyword>
<dbReference type="AlphaFoldDB" id="C1ECD3"/>
<keyword evidence="1 7" id="KW-0547">Nucleotide-binding</keyword>
<dbReference type="SMART" id="SM00487">
    <property type="entry name" value="DEXDc"/>
    <property type="match status" value="1"/>
</dbReference>
<name>C1ECD3_MICCC</name>
<evidence type="ECO:0000313" key="12">
    <source>
        <dbReference type="EMBL" id="ACO65563.1"/>
    </source>
</evidence>
<dbReference type="PROSITE" id="PS00039">
    <property type="entry name" value="DEAD_ATP_HELICASE"/>
    <property type="match status" value="1"/>
</dbReference>
<evidence type="ECO:0000256" key="5">
    <source>
        <dbReference type="ARBA" id="ARBA00022884"/>
    </source>
</evidence>
<dbReference type="PANTHER" id="PTHR24031">
    <property type="entry name" value="RNA HELICASE"/>
    <property type="match status" value="1"/>
</dbReference>
<dbReference type="EC" id="3.6.4.13" evidence="8"/>
<evidence type="ECO:0000259" key="10">
    <source>
        <dbReference type="PROSITE" id="PS51194"/>
    </source>
</evidence>
<comment type="domain">
    <text evidence="8">The Q motif is unique to and characteristic of the DEAD box family of RNA helicases and controls ATP binding and hydrolysis.</text>
</comment>
<dbReference type="Gene3D" id="3.40.50.300">
    <property type="entry name" value="P-loop containing nucleotide triphosphate hydrolases"/>
    <property type="match status" value="2"/>
</dbReference>
<keyword evidence="3 7" id="KW-0347">Helicase</keyword>